<proteinExistence type="predicted"/>
<evidence type="ECO:0000313" key="3">
    <source>
        <dbReference type="Proteomes" id="UP000027195"/>
    </source>
</evidence>
<sequence length="96" mass="10111">MAKSARSCHSSSNLPRHLTALASPQTSSSLLLHHAKPRRPRPSSFRIIATSAHLRSSTLITLKRSSAGSSDTVRTIGTSLSGMVSLLASSSPTTRS</sequence>
<dbReference type="EMBL" id="KL198067">
    <property type="protein sequence ID" value="KDQ10504.1"/>
    <property type="molecule type" value="Genomic_DNA"/>
</dbReference>
<name>A0A067M4M4_BOTB1</name>
<keyword evidence="3" id="KW-1185">Reference proteome</keyword>
<dbReference type="InParanoid" id="A0A067M4M4"/>
<protein>
    <submittedName>
        <fullName evidence="2">Uncharacterized protein</fullName>
    </submittedName>
</protein>
<feature type="region of interest" description="Disordered" evidence="1">
    <location>
        <begin position="1"/>
        <end position="20"/>
    </location>
</feature>
<organism evidence="2 3">
    <name type="scientific">Botryobasidium botryosum (strain FD-172 SS1)</name>
    <dbReference type="NCBI Taxonomy" id="930990"/>
    <lineage>
        <taxon>Eukaryota</taxon>
        <taxon>Fungi</taxon>
        <taxon>Dikarya</taxon>
        <taxon>Basidiomycota</taxon>
        <taxon>Agaricomycotina</taxon>
        <taxon>Agaricomycetes</taxon>
        <taxon>Cantharellales</taxon>
        <taxon>Botryobasidiaceae</taxon>
        <taxon>Botryobasidium</taxon>
    </lineage>
</organism>
<accession>A0A067M4M4</accession>
<evidence type="ECO:0000256" key="1">
    <source>
        <dbReference type="SAM" id="MobiDB-lite"/>
    </source>
</evidence>
<dbReference type="AlphaFoldDB" id="A0A067M4M4"/>
<evidence type="ECO:0000313" key="2">
    <source>
        <dbReference type="EMBL" id="KDQ10504.1"/>
    </source>
</evidence>
<gene>
    <name evidence="2" type="ORF">BOTBODRAFT_493066</name>
</gene>
<dbReference type="HOGENOM" id="CLU_2359434_0_0_1"/>
<reference evidence="3" key="1">
    <citation type="journal article" date="2014" name="Proc. Natl. Acad. Sci. U.S.A.">
        <title>Extensive sampling of basidiomycete genomes demonstrates inadequacy of the white-rot/brown-rot paradigm for wood decay fungi.</title>
        <authorList>
            <person name="Riley R."/>
            <person name="Salamov A.A."/>
            <person name="Brown D.W."/>
            <person name="Nagy L.G."/>
            <person name="Floudas D."/>
            <person name="Held B.W."/>
            <person name="Levasseur A."/>
            <person name="Lombard V."/>
            <person name="Morin E."/>
            <person name="Otillar R."/>
            <person name="Lindquist E.A."/>
            <person name="Sun H."/>
            <person name="LaButti K.M."/>
            <person name="Schmutz J."/>
            <person name="Jabbour D."/>
            <person name="Luo H."/>
            <person name="Baker S.E."/>
            <person name="Pisabarro A.G."/>
            <person name="Walton J.D."/>
            <person name="Blanchette R.A."/>
            <person name="Henrissat B."/>
            <person name="Martin F."/>
            <person name="Cullen D."/>
            <person name="Hibbett D.S."/>
            <person name="Grigoriev I.V."/>
        </authorList>
    </citation>
    <scope>NUCLEOTIDE SEQUENCE [LARGE SCALE GENOMIC DNA]</scope>
    <source>
        <strain evidence="3">FD-172 SS1</strain>
    </source>
</reference>
<dbReference type="Proteomes" id="UP000027195">
    <property type="component" value="Unassembled WGS sequence"/>
</dbReference>